<dbReference type="EMBL" id="CAJOBB010004332">
    <property type="protein sequence ID" value="CAF4084405.1"/>
    <property type="molecule type" value="Genomic_DNA"/>
</dbReference>
<accession>A0A819UQN4</accession>
<comment type="caution">
    <text evidence="3">The sequence shown here is derived from an EMBL/GenBank/DDBJ whole genome shotgun (WGS) entry which is preliminary data.</text>
</comment>
<protein>
    <submittedName>
        <fullName evidence="3">Uncharacterized protein</fullName>
    </submittedName>
</protein>
<feature type="transmembrane region" description="Helical" evidence="2">
    <location>
        <begin position="69"/>
        <end position="98"/>
    </location>
</feature>
<feature type="region of interest" description="Disordered" evidence="1">
    <location>
        <begin position="127"/>
        <end position="181"/>
    </location>
</feature>
<feature type="non-terminal residue" evidence="3">
    <location>
        <position position="493"/>
    </location>
</feature>
<evidence type="ECO:0000256" key="2">
    <source>
        <dbReference type="SAM" id="Phobius"/>
    </source>
</evidence>
<organism evidence="3 4">
    <name type="scientific">Adineta steineri</name>
    <dbReference type="NCBI Taxonomy" id="433720"/>
    <lineage>
        <taxon>Eukaryota</taxon>
        <taxon>Metazoa</taxon>
        <taxon>Spiralia</taxon>
        <taxon>Gnathifera</taxon>
        <taxon>Rotifera</taxon>
        <taxon>Eurotatoria</taxon>
        <taxon>Bdelloidea</taxon>
        <taxon>Adinetida</taxon>
        <taxon>Adinetidae</taxon>
        <taxon>Adineta</taxon>
    </lineage>
</organism>
<evidence type="ECO:0000313" key="3">
    <source>
        <dbReference type="EMBL" id="CAF4084405.1"/>
    </source>
</evidence>
<dbReference type="Proteomes" id="UP000663868">
    <property type="component" value="Unassembled WGS sequence"/>
</dbReference>
<sequence length="493" mass="53613">MSVQMTAAYLRSSDWSMPLSTDGECQTSSNILNDTSINLSNVSGGNFDRPDSRESTTKRLLLQWKLPPCCLSTPCCIGCIVGLLAAGILLAVIITFWLTSGSKSLTTIVTSTNMATVINNTSTAISSTMTSSTTSTTSSSTTSSTTKTTSSSSTSSTTKTTSSTMTTSTTMASSTMTTSTTMTTSKTTTTATVSNVCTGGEVYTTQLLYLTLTATLPWKKCSFNYTAPNITSATIIFSLRNDPLDWYLDDITITDSSGIELLSNGDFELGDLTSWTYCNPNNAAHAGFVGSSTPHNGYYSYVDGSVNANMSGLVHCEFKRIPSKRAAEQLASNIETFVRPNTFDKRGIRNCGENGNDKINFTLTREEANKVRDQLAHVLPNEHSPVWFNILSKPLDLLMPRSLATTSADAYQQGTTFSALCLFGSLRSYSQFYSHNSFDNKIAKLSFIPSRSIPDTLYIEFEDIRIVIPFVSIQRKNILVNKDNVENGIYVLL</sequence>
<dbReference type="Gene3D" id="2.60.120.260">
    <property type="entry name" value="Galactose-binding domain-like"/>
    <property type="match status" value="1"/>
</dbReference>
<keyword evidence="2" id="KW-0812">Transmembrane</keyword>
<evidence type="ECO:0000313" key="4">
    <source>
        <dbReference type="Proteomes" id="UP000663868"/>
    </source>
</evidence>
<evidence type="ECO:0000256" key="1">
    <source>
        <dbReference type="SAM" id="MobiDB-lite"/>
    </source>
</evidence>
<keyword evidence="2" id="KW-1133">Transmembrane helix</keyword>
<gene>
    <name evidence="3" type="ORF">KXQ929_LOCUS33557</name>
</gene>
<name>A0A819UQN4_9BILA</name>
<proteinExistence type="predicted"/>
<reference evidence="3" key="1">
    <citation type="submission" date="2021-02" db="EMBL/GenBank/DDBJ databases">
        <authorList>
            <person name="Nowell W R."/>
        </authorList>
    </citation>
    <scope>NUCLEOTIDE SEQUENCE</scope>
</reference>
<dbReference type="AlphaFoldDB" id="A0A819UQN4"/>
<keyword evidence="2" id="KW-0472">Membrane</keyword>